<protein>
    <submittedName>
        <fullName evidence="3">PEP-CTERM motif protein</fullName>
    </submittedName>
</protein>
<dbReference type="Pfam" id="PF07589">
    <property type="entry name" value="PEP-CTERM"/>
    <property type="match status" value="1"/>
</dbReference>
<evidence type="ECO:0000313" key="4">
    <source>
        <dbReference type="Proteomes" id="UP000317909"/>
    </source>
</evidence>
<name>A0A517U3I1_9BACT</name>
<organism evidence="3 4">
    <name type="scientific">Lacipirellula limnantheis</name>
    <dbReference type="NCBI Taxonomy" id="2528024"/>
    <lineage>
        <taxon>Bacteria</taxon>
        <taxon>Pseudomonadati</taxon>
        <taxon>Planctomycetota</taxon>
        <taxon>Planctomycetia</taxon>
        <taxon>Pirellulales</taxon>
        <taxon>Lacipirellulaceae</taxon>
        <taxon>Lacipirellula</taxon>
    </lineage>
</organism>
<feature type="signal peptide" evidence="1">
    <location>
        <begin position="1"/>
        <end position="27"/>
    </location>
</feature>
<gene>
    <name evidence="3" type="ORF">I41_43890</name>
</gene>
<keyword evidence="1" id="KW-0732">Signal</keyword>
<dbReference type="EMBL" id="CP036339">
    <property type="protein sequence ID" value="QDT75180.1"/>
    <property type="molecule type" value="Genomic_DNA"/>
</dbReference>
<accession>A0A517U3I1</accession>
<dbReference type="InterPro" id="IPR013424">
    <property type="entry name" value="Ice-binding_C"/>
</dbReference>
<reference evidence="3 4" key="1">
    <citation type="submission" date="2019-02" db="EMBL/GenBank/DDBJ databases">
        <title>Deep-cultivation of Planctomycetes and their phenomic and genomic characterization uncovers novel biology.</title>
        <authorList>
            <person name="Wiegand S."/>
            <person name="Jogler M."/>
            <person name="Boedeker C."/>
            <person name="Pinto D."/>
            <person name="Vollmers J."/>
            <person name="Rivas-Marin E."/>
            <person name="Kohn T."/>
            <person name="Peeters S.H."/>
            <person name="Heuer A."/>
            <person name="Rast P."/>
            <person name="Oberbeckmann S."/>
            <person name="Bunk B."/>
            <person name="Jeske O."/>
            <person name="Meyerdierks A."/>
            <person name="Storesund J.E."/>
            <person name="Kallscheuer N."/>
            <person name="Luecker S."/>
            <person name="Lage O.M."/>
            <person name="Pohl T."/>
            <person name="Merkel B.J."/>
            <person name="Hornburger P."/>
            <person name="Mueller R.-W."/>
            <person name="Bruemmer F."/>
            <person name="Labrenz M."/>
            <person name="Spormann A.M."/>
            <person name="Op den Camp H."/>
            <person name="Overmann J."/>
            <person name="Amann R."/>
            <person name="Jetten M.S.M."/>
            <person name="Mascher T."/>
            <person name="Medema M.H."/>
            <person name="Devos D.P."/>
            <person name="Kaster A.-K."/>
            <person name="Ovreas L."/>
            <person name="Rohde M."/>
            <person name="Galperin M.Y."/>
            <person name="Jogler C."/>
        </authorList>
    </citation>
    <scope>NUCLEOTIDE SEQUENCE [LARGE SCALE GENOMIC DNA]</scope>
    <source>
        <strain evidence="3 4">I41</strain>
    </source>
</reference>
<dbReference type="KEGG" id="llh:I41_43890"/>
<evidence type="ECO:0000256" key="1">
    <source>
        <dbReference type="SAM" id="SignalP"/>
    </source>
</evidence>
<feature type="chain" id="PRO_5021911714" evidence="1">
    <location>
        <begin position="28"/>
        <end position="263"/>
    </location>
</feature>
<dbReference type="AlphaFoldDB" id="A0A517U3I1"/>
<dbReference type="Proteomes" id="UP000317909">
    <property type="component" value="Chromosome"/>
</dbReference>
<keyword evidence="4" id="KW-1185">Reference proteome</keyword>
<dbReference type="NCBIfam" id="TIGR02595">
    <property type="entry name" value="PEP_CTERM"/>
    <property type="match status" value="1"/>
</dbReference>
<feature type="domain" description="Ice-binding protein C-terminal" evidence="2">
    <location>
        <begin position="237"/>
        <end position="260"/>
    </location>
</feature>
<sequence length="263" mass="27337" precursor="true">MKVTQFVRSFALAAMAIAAISSSRAEAALLISDNFDGYANQAAFDAVWAPITTGGTLTSALSVSAPNSVNYATTAQRNGQTVAETGVVSGSNIVSFSFDFYDSNAALAPYRQFANLQDGASPTSTGQLVSMGLNNNLTSAADGGNYYMARILGLDGGTGASAYFKLNNAGAPLRSTGWHNLRVDISDLVFNFYVDGFLAQTIANTGTARSYETVRLGSGLSSTASANFDNARLETLQVPEPATLALAGLGLLGLGSVVRRQRA</sequence>
<evidence type="ECO:0000259" key="2">
    <source>
        <dbReference type="Pfam" id="PF07589"/>
    </source>
</evidence>
<dbReference type="RefSeq" id="WP_210421018.1">
    <property type="nucleotide sequence ID" value="NZ_CP036339.1"/>
</dbReference>
<proteinExistence type="predicted"/>
<evidence type="ECO:0000313" key="3">
    <source>
        <dbReference type="EMBL" id="QDT75180.1"/>
    </source>
</evidence>